<evidence type="ECO:0000313" key="2">
    <source>
        <dbReference type="EMBL" id="OTF77418.1"/>
    </source>
</evidence>
<dbReference type="AlphaFoldDB" id="A0A1Y3BBY5"/>
<evidence type="ECO:0000313" key="3">
    <source>
        <dbReference type="Proteomes" id="UP000194236"/>
    </source>
</evidence>
<protein>
    <submittedName>
        <fullName evidence="2">Uncharacterized protein</fullName>
    </submittedName>
</protein>
<feature type="region of interest" description="Disordered" evidence="1">
    <location>
        <begin position="1"/>
        <end position="20"/>
    </location>
</feature>
<proteinExistence type="predicted"/>
<feature type="region of interest" description="Disordered" evidence="1">
    <location>
        <begin position="65"/>
        <end position="92"/>
    </location>
</feature>
<keyword evidence="3" id="KW-1185">Reference proteome</keyword>
<feature type="non-terminal residue" evidence="2">
    <location>
        <position position="92"/>
    </location>
</feature>
<name>A0A1Y3BBY5_EURMA</name>
<organism evidence="2 3">
    <name type="scientific">Euroglyphus maynei</name>
    <name type="common">Mayne's house dust mite</name>
    <dbReference type="NCBI Taxonomy" id="6958"/>
    <lineage>
        <taxon>Eukaryota</taxon>
        <taxon>Metazoa</taxon>
        <taxon>Ecdysozoa</taxon>
        <taxon>Arthropoda</taxon>
        <taxon>Chelicerata</taxon>
        <taxon>Arachnida</taxon>
        <taxon>Acari</taxon>
        <taxon>Acariformes</taxon>
        <taxon>Sarcoptiformes</taxon>
        <taxon>Astigmata</taxon>
        <taxon>Psoroptidia</taxon>
        <taxon>Analgoidea</taxon>
        <taxon>Pyroglyphidae</taxon>
        <taxon>Pyroglyphinae</taxon>
        <taxon>Euroglyphus</taxon>
    </lineage>
</organism>
<reference evidence="2 3" key="1">
    <citation type="submission" date="2017-03" db="EMBL/GenBank/DDBJ databases">
        <title>Genome Survey of Euroglyphus maynei.</title>
        <authorList>
            <person name="Arlian L.G."/>
            <person name="Morgan M.S."/>
            <person name="Rider S.D."/>
        </authorList>
    </citation>
    <scope>NUCLEOTIDE SEQUENCE [LARGE SCALE GENOMIC DNA]</scope>
    <source>
        <strain evidence="2">Arlian Lab</strain>
        <tissue evidence="2">Whole body</tissue>
    </source>
</reference>
<gene>
    <name evidence="2" type="ORF">BLA29_014952</name>
</gene>
<comment type="caution">
    <text evidence="2">The sequence shown here is derived from an EMBL/GenBank/DDBJ whole genome shotgun (WGS) entry which is preliminary data.</text>
</comment>
<sequence>MDKVIENANDGDDCENQFSKQTSDQLIEQLDKLEYNGGGCVGVGRISLYRQFDPLVNTSFKMPATTLSSANDTSNQPETVNDGGDGEFEQNP</sequence>
<dbReference type="EMBL" id="MUJZ01032676">
    <property type="protein sequence ID" value="OTF77418.1"/>
    <property type="molecule type" value="Genomic_DNA"/>
</dbReference>
<dbReference type="Proteomes" id="UP000194236">
    <property type="component" value="Unassembled WGS sequence"/>
</dbReference>
<evidence type="ECO:0000256" key="1">
    <source>
        <dbReference type="SAM" id="MobiDB-lite"/>
    </source>
</evidence>
<accession>A0A1Y3BBY5</accession>
<feature type="compositionally biased region" description="Polar residues" evidence="1">
    <location>
        <begin position="65"/>
        <end position="79"/>
    </location>
</feature>
<dbReference type="OrthoDB" id="10255048at2759"/>